<accession>A0ABQ1B2P5</accession>
<protein>
    <recommendedName>
        <fullName evidence="7">Cupin type-1 domain-containing protein</fullName>
    </recommendedName>
</protein>
<dbReference type="Proteomes" id="UP000465266">
    <property type="component" value="Unassembled WGS sequence"/>
</dbReference>
<evidence type="ECO:0000256" key="2">
    <source>
        <dbReference type="ARBA" id="ARBA00007456"/>
    </source>
</evidence>
<dbReference type="EMBL" id="BLKG01000084">
    <property type="protein sequence ID" value="GFF92649.1"/>
    <property type="molecule type" value="Genomic_DNA"/>
</dbReference>
<comment type="similarity">
    <text evidence="2">Belongs to the germin family.</text>
</comment>
<evidence type="ECO:0000313" key="9">
    <source>
        <dbReference type="Proteomes" id="UP000465266"/>
    </source>
</evidence>
<keyword evidence="3" id="KW-0964">Secreted</keyword>
<comment type="caution">
    <text evidence="8">The sequence shown here is derived from an EMBL/GenBank/DDBJ whole genome shotgun (WGS) entry which is preliminary data.</text>
</comment>
<keyword evidence="6" id="KW-0732">Signal</keyword>
<feature type="domain" description="Cupin type-1" evidence="7">
    <location>
        <begin position="74"/>
        <end position="227"/>
    </location>
</feature>
<gene>
    <name evidence="8" type="ORF">IFM53868_06917</name>
</gene>
<dbReference type="SUPFAM" id="SSF51182">
    <property type="entry name" value="RmlC-like cupins"/>
    <property type="match status" value="1"/>
</dbReference>
<evidence type="ECO:0000256" key="6">
    <source>
        <dbReference type="SAM" id="SignalP"/>
    </source>
</evidence>
<comment type="subcellular location">
    <subcellularLocation>
        <location evidence="1">Secreted</location>
    </subcellularLocation>
</comment>
<keyword evidence="4" id="KW-0479">Metal-binding</keyword>
<sequence length="263" mass="28183">MNLWKIIQASSLLYKVTAAPAGTLPGNTLQPQLLLTPSSSGPLGTPSLTLPQQLLLAPSRYAKYQLLANEDFMFDFGNSSQNSELTSGGYLVDATSETFPALIGQGVGMALGFLGPCGFNTPHAHFGGTEFFLPFNGTLQTFLMLEPPATDSGATPRVVNLTLNALQGTIFPQGSTHMQFNPSCETAAFVAAFGTDDFGRTQQFKSLFSLPDAALEDALGRSLDENEIDMVRNNIPGPVIVGIDECMRSCGMSRPSRPSWRHT</sequence>
<reference evidence="8 9" key="1">
    <citation type="submission" date="2020-01" db="EMBL/GenBank/DDBJ databases">
        <title>Draft genome sequence of Aspergillus udagawae IFM 53868.</title>
        <authorList>
            <person name="Takahashi H."/>
            <person name="Yaguchi T."/>
        </authorList>
    </citation>
    <scope>NUCLEOTIDE SEQUENCE [LARGE SCALE GENOMIC DNA]</scope>
    <source>
        <strain evidence="8 9">IFM 53868</strain>
    </source>
</reference>
<evidence type="ECO:0000256" key="3">
    <source>
        <dbReference type="ARBA" id="ARBA00022525"/>
    </source>
</evidence>
<evidence type="ECO:0000259" key="7">
    <source>
        <dbReference type="SMART" id="SM00835"/>
    </source>
</evidence>
<dbReference type="InterPro" id="IPR011051">
    <property type="entry name" value="RmlC_Cupin_sf"/>
</dbReference>
<dbReference type="InterPro" id="IPR001929">
    <property type="entry name" value="Germin"/>
</dbReference>
<evidence type="ECO:0000313" key="8">
    <source>
        <dbReference type="EMBL" id="GFF92649.1"/>
    </source>
</evidence>
<evidence type="ECO:0000256" key="1">
    <source>
        <dbReference type="ARBA" id="ARBA00004613"/>
    </source>
</evidence>
<dbReference type="CDD" id="cd02241">
    <property type="entry name" value="cupin_OxOx"/>
    <property type="match status" value="1"/>
</dbReference>
<keyword evidence="5" id="KW-0464">Manganese</keyword>
<feature type="signal peptide" evidence="6">
    <location>
        <begin position="1"/>
        <end position="18"/>
    </location>
</feature>
<organism evidence="8 9">
    <name type="scientific">Aspergillus udagawae</name>
    <dbReference type="NCBI Taxonomy" id="91492"/>
    <lineage>
        <taxon>Eukaryota</taxon>
        <taxon>Fungi</taxon>
        <taxon>Dikarya</taxon>
        <taxon>Ascomycota</taxon>
        <taxon>Pezizomycotina</taxon>
        <taxon>Eurotiomycetes</taxon>
        <taxon>Eurotiomycetidae</taxon>
        <taxon>Eurotiales</taxon>
        <taxon>Aspergillaceae</taxon>
        <taxon>Aspergillus</taxon>
        <taxon>Aspergillus subgen. Fumigati</taxon>
    </lineage>
</organism>
<dbReference type="InterPro" id="IPR014710">
    <property type="entry name" value="RmlC-like_jellyroll"/>
</dbReference>
<name>A0ABQ1B2P5_9EURO</name>
<evidence type="ECO:0000256" key="4">
    <source>
        <dbReference type="ARBA" id="ARBA00022723"/>
    </source>
</evidence>
<dbReference type="PANTHER" id="PTHR31238">
    <property type="entry name" value="GERMIN-LIKE PROTEIN SUBFAMILY 3 MEMBER 3"/>
    <property type="match status" value="1"/>
</dbReference>
<dbReference type="Pfam" id="PF00190">
    <property type="entry name" value="Cupin_1"/>
    <property type="match status" value="1"/>
</dbReference>
<dbReference type="Gene3D" id="2.60.120.10">
    <property type="entry name" value="Jelly Rolls"/>
    <property type="match status" value="1"/>
</dbReference>
<proteinExistence type="inferred from homology"/>
<dbReference type="SMART" id="SM00835">
    <property type="entry name" value="Cupin_1"/>
    <property type="match status" value="1"/>
</dbReference>
<dbReference type="InterPro" id="IPR006045">
    <property type="entry name" value="Cupin_1"/>
</dbReference>
<feature type="chain" id="PRO_5046342777" description="Cupin type-1 domain-containing protein" evidence="6">
    <location>
        <begin position="19"/>
        <end position="263"/>
    </location>
</feature>
<evidence type="ECO:0000256" key="5">
    <source>
        <dbReference type="ARBA" id="ARBA00023211"/>
    </source>
</evidence>
<keyword evidence="9" id="KW-1185">Reference proteome</keyword>